<reference evidence="2" key="1">
    <citation type="journal article" date="2020" name="Stud. Mycol.">
        <title>101 Dothideomycetes genomes: a test case for predicting lifestyles and emergence of pathogens.</title>
        <authorList>
            <person name="Haridas S."/>
            <person name="Albert R."/>
            <person name="Binder M."/>
            <person name="Bloem J."/>
            <person name="Labutti K."/>
            <person name="Salamov A."/>
            <person name="Andreopoulos B."/>
            <person name="Baker S."/>
            <person name="Barry K."/>
            <person name="Bills G."/>
            <person name="Bluhm B."/>
            <person name="Cannon C."/>
            <person name="Castanera R."/>
            <person name="Culley D."/>
            <person name="Daum C."/>
            <person name="Ezra D."/>
            <person name="Gonzalez J."/>
            <person name="Henrissat B."/>
            <person name="Kuo A."/>
            <person name="Liang C."/>
            <person name="Lipzen A."/>
            <person name="Lutzoni F."/>
            <person name="Magnuson J."/>
            <person name="Mondo S."/>
            <person name="Nolan M."/>
            <person name="Ohm R."/>
            <person name="Pangilinan J."/>
            <person name="Park H.-J."/>
            <person name="Ramirez L."/>
            <person name="Alfaro M."/>
            <person name="Sun H."/>
            <person name="Tritt A."/>
            <person name="Yoshinaga Y."/>
            <person name="Zwiers L.-H."/>
            <person name="Turgeon B."/>
            <person name="Goodwin S."/>
            <person name="Spatafora J."/>
            <person name="Crous P."/>
            <person name="Grigoriev I."/>
        </authorList>
    </citation>
    <scope>NUCLEOTIDE SEQUENCE</scope>
    <source>
        <strain evidence="2">CBS 121167</strain>
    </source>
</reference>
<gene>
    <name evidence="2" type="ORF">K452DRAFT_158650</name>
</gene>
<dbReference type="AlphaFoldDB" id="A0A6A6AV01"/>
<dbReference type="EMBL" id="ML995548">
    <property type="protein sequence ID" value="KAF2135852.1"/>
    <property type="molecule type" value="Genomic_DNA"/>
</dbReference>
<feature type="compositionally biased region" description="Basic and acidic residues" evidence="1">
    <location>
        <begin position="71"/>
        <end position="91"/>
    </location>
</feature>
<name>A0A6A6AV01_9PEZI</name>
<evidence type="ECO:0000313" key="3">
    <source>
        <dbReference type="Proteomes" id="UP000799438"/>
    </source>
</evidence>
<keyword evidence="3" id="KW-1185">Reference proteome</keyword>
<dbReference type="RefSeq" id="XP_033391570.1">
    <property type="nucleotide sequence ID" value="XM_033535628.1"/>
</dbReference>
<sequence>MQRRQAPGFRFLVPCNFEGCAAARARLCSGRALYRGHRQCLPRTGGGIQSCRNAREHRGRRRGHGTNGRLSLDRSAKIDEPQSSVRSRERAGVTVRQALEARSRGSPAIGTLTAIAMAPLSGRSAAKVASPLGPEPEPHHAVAEKTTSTARAPPP</sequence>
<feature type="compositionally biased region" description="Basic residues" evidence="1">
    <location>
        <begin position="55"/>
        <end position="64"/>
    </location>
</feature>
<accession>A0A6A6AV01</accession>
<evidence type="ECO:0000313" key="2">
    <source>
        <dbReference type="EMBL" id="KAF2135852.1"/>
    </source>
</evidence>
<feature type="compositionally biased region" description="Polar residues" evidence="1">
    <location>
        <begin position="145"/>
        <end position="155"/>
    </location>
</feature>
<dbReference type="Proteomes" id="UP000799438">
    <property type="component" value="Unassembled WGS sequence"/>
</dbReference>
<proteinExistence type="predicted"/>
<evidence type="ECO:0000256" key="1">
    <source>
        <dbReference type="SAM" id="MobiDB-lite"/>
    </source>
</evidence>
<organism evidence="2 3">
    <name type="scientific">Aplosporella prunicola CBS 121167</name>
    <dbReference type="NCBI Taxonomy" id="1176127"/>
    <lineage>
        <taxon>Eukaryota</taxon>
        <taxon>Fungi</taxon>
        <taxon>Dikarya</taxon>
        <taxon>Ascomycota</taxon>
        <taxon>Pezizomycotina</taxon>
        <taxon>Dothideomycetes</taxon>
        <taxon>Dothideomycetes incertae sedis</taxon>
        <taxon>Botryosphaeriales</taxon>
        <taxon>Aplosporellaceae</taxon>
        <taxon>Aplosporella</taxon>
    </lineage>
</organism>
<dbReference type="GeneID" id="54293122"/>
<feature type="region of interest" description="Disordered" evidence="1">
    <location>
        <begin position="45"/>
        <end position="110"/>
    </location>
</feature>
<protein>
    <submittedName>
        <fullName evidence="2">Uncharacterized protein</fullName>
    </submittedName>
</protein>
<feature type="region of interest" description="Disordered" evidence="1">
    <location>
        <begin position="123"/>
        <end position="155"/>
    </location>
</feature>